<organism evidence="1 2">
    <name type="scientific">Coccidioides immitis RMSCC 2394</name>
    <dbReference type="NCBI Taxonomy" id="404692"/>
    <lineage>
        <taxon>Eukaryota</taxon>
        <taxon>Fungi</taxon>
        <taxon>Dikarya</taxon>
        <taxon>Ascomycota</taxon>
        <taxon>Pezizomycotina</taxon>
        <taxon>Eurotiomycetes</taxon>
        <taxon>Eurotiomycetidae</taxon>
        <taxon>Onygenales</taxon>
        <taxon>Onygenaceae</taxon>
        <taxon>Coccidioides</taxon>
    </lineage>
</organism>
<accession>A0A0J6YCP3</accession>
<name>A0A0J6YCP3_COCIT</name>
<gene>
    <name evidence="1" type="ORF">CIRG_04314</name>
</gene>
<dbReference type="EMBL" id="DS028095">
    <property type="protein sequence ID" value="KMP04633.1"/>
    <property type="molecule type" value="Genomic_DNA"/>
</dbReference>
<sequence length="128" mass="14079">MEYTYPSPDYRHFIIGGARHDQQAHTCLAFSLLFYVRKQITSSLVGICIHKNLAATSLAQDELSGKCTVPSGRIIASKSSRSSVKEKKGAYIPYQSSISYSMEAIDPPYISIEAVEPASATEYVLRLG</sequence>
<reference evidence="2" key="1">
    <citation type="journal article" date="2010" name="Genome Res.">
        <title>Population genomic sequencing of Coccidioides fungi reveals recent hybridization and transposon control.</title>
        <authorList>
            <person name="Neafsey D.E."/>
            <person name="Barker B.M."/>
            <person name="Sharpton T.J."/>
            <person name="Stajich J.E."/>
            <person name="Park D.J."/>
            <person name="Whiston E."/>
            <person name="Hung C.-Y."/>
            <person name="McMahan C."/>
            <person name="White J."/>
            <person name="Sykes S."/>
            <person name="Heiman D."/>
            <person name="Young S."/>
            <person name="Zeng Q."/>
            <person name="Abouelleil A."/>
            <person name="Aftuck L."/>
            <person name="Bessette D."/>
            <person name="Brown A."/>
            <person name="FitzGerald M."/>
            <person name="Lui A."/>
            <person name="Macdonald J.P."/>
            <person name="Priest M."/>
            <person name="Orbach M.J."/>
            <person name="Galgiani J.N."/>
            <person name="Kirkland T.N."/>
            <person name="Cole G.T."/>
            <person name="Birren B.W."/>
            <person name="Henn M.R."/>
            <person name="Taylor J.W."/>
            <person name="Rounsley S.D."/>
        </authorList>
    </citation>
    <scope>NUCLEOTIDE SEQUENCE [LARGE SCALE GENOMIC DNA]</scope>
    <source>
        <strain evidence="2">RMSCC 2394</strain>
    </source>
</reference>
<dbReference type="AlphaFoldDB" id="A0A0J6YCP3"/>
<protein>
    <submittedName>
        <fullName evidence="1">Uncharacterized protein</fullName>
    </submittedName>
</protein>
<dbReference type="Proteomes" id="UP000054565">
    <property type="component" value="Unassembled WGS sequence"/>
</dbReference>
<evidence type="ECO:0000313" key="2">
    <source>
        <dbReference type="Proteomes" id="UP000054565"/>
    </source>
</evidence>
<proteinExistence type="predicted"/>
<evidence type="ECO:0000313" key="1">
    <source>
        <dbReference type="EMBL" id="KMP04633.1"/>
    </source>
</evidence>